<name>A0A0A2ANK6_PROMR</name>
<keyword evidence="8" id="KW-0238">DNA-binding</keyword>
<keyword evidence="9" id="KW-0234">DNA repair</keyword>
<gene>
    <name evidence="11" type="ORF">EU98_0246</name>
</gene>
<protein>
    <submittedName>
        <fullName evidence="11">Exodeoxyribonuclease V gamma chain</fullName>
        <ecNumber evidence="11">3.1.11.5</ecNumber>
    </submittedName>
</protein>
<comment type="caution">
    <text evidence="11">The sequence shown here is derived from an EMBL/GenBank/DDBJ whole genome shotgun (WGS) entry which is preliminary data.</text>
</comment>
<dbReference type="STRING" id="167548.EU98_0246"/>
<dbReference type="PIRSF" id="PIRSF000980">
    <property type="entry name" value="RecC"/>
    <property type="match status" value="1"/>
</dbReference>
<sequence>MLNLYKSNKIEVISELLAEELKICPPPINEKLEIVVPNYFLGNWLREQITIKNKISALYELKTISTYTESLLTNFFPAIDMNAWNFESIKWGIIDSLEELNSYKESFPLRNWINKYMDNKKTIDGDIYNLSKKITNNFIDYLIFRPEMIAQWNRYEINSSNLFKDLNSDQFWQPILYKLLEEKISEKPSCLYMIEVIKNLRKIKNVHFQVPNQIYIFSDNNLSKLHINFYSELSKFIKVNLYLLSPGENLWNRINCLEGQLEFDDNESKVNSNNTNLEEIFGKFGANFQKLIDENIYKEGINLKNNLIYLDPTTNFHNKKDIPLLNQIQKRLIDNNSVDFIVSERDDSILLCEHFNQNSQFEYLRNKIIEIINSCENIKYSDIAILSPQTNLIKPYLRYIFNNELINGEKIPYLFIDEDNHDSSGIYEFLINITEIASEKITLEKIDNILSKKVTQNIFDFNITEKDEIIFLLTQVGFHWGLDDKERLGEEKNTLDWCINRITLGLIYDKEVNLSTFNLKPFSYKNISLDLNKWVKILIHLKKYINLLRGSFSYSNWVEKIKFILKSIADSNANFNLEISEINRIFDNYAIPLIPDDLILLKVFREILISCINKVKYQSKSRVNKILVSDIENSRHIPHKVIFLIDMNSVNYPKLPKSENVNLLKNKYHLGDPSVFEREKYAFLELLIACRDKFIVTWVKNDKDNKKLDVSFPIKELISFFDSFLNQSQRELIIKDSYLNKNEIIDLDKSKIVKCNYSLIEDINWNEKKSDIKNYKLSELIYWFKTPQKYWLNKNNISPKEIFIHHPDEECVSNLQKSQLITKIIQQVEIDNHNIIDDLNELNINDQLAENGIIMPKNSIFTKEKEIKDLLGSLSASLRQHNKINKIYVKLNANKEEYLIADDTVIELINAKLSFSRLTEAWIKLIFISSLKKNIKRTKVIFRTENDYKSQIIQSPGATESNLILEDYINIFKNCSEKCLPLPPESAYKYVEAKIKSKNEKKAFTDKWIGNKNFSKGERDNIEMKLCFGNEKEPDFFLGNNNFDQLSYRLYGPLIKALKK</sequence>
<dbReference type="GO" id="GO:0006310">
    <property type="term" value="P:DNA recombination"/>
    <property type="evidence" value="ECO:0007669"/>
    <property type="project" value="TreeGrafter"/>
</dbReference>
<evidence type="ECO:0000256" key="3">
    <source>
        <dbReference type="ARBA" id="ARBA00022763"/>
    </source>
</evidence>
<dbReference type="SUPFAM" id="SSF52540">
    <property type="entry name" value="P-loop containing nucleoside triphosphate hydrolases"/>
    <property type="match status" value="2"/>
</dbReference>
<evidence type="ECO:0000256" key="1">
    <source>
        <dbReference type="ARBA" id="ARBA00022722"/>
    </source>
</evidence>
<dbReference type="Proteomes" id="UP000030533">
    <property type="component" value="Unassembled WGS sequence"/>
</dbReference>
<reference evidence="12" key="1">
    <citation type="journal article" date="2014" name="Sci. Data">
        <title>Genomes of diverse isolates of the marine cyanobacterium Prochlorococcus.</title>
        <authorList>
            <person name="Biller S."/>
            <person name="Berube P."/>
            <person name="Thompson J."/>
            <person name="Kelly L."/>
            <person name="Roggensack S."/>
            <person name="Awad L."/>
            <person name="Roache-Johnson K."/>
            <person name="Ding H."/>
            <person name="Giovannoni S.J."/>
            <person name="Moore L.R."/>
            <person name="Chisholm S.W."/>
        </authorList>
    </citation>
    <scope>NUCLEOTIDE SEQUENCE [LARGE SCALE GENOMIC DNA]</scope>
    <source>
        <strain evidence="12">MIT 9314</strain>
    </source>
</reference>
<keyword evidence="1" id="KW-0540">Nuclease</keyword>
<dbReference type="InterPro" id="IPR006697">
    <property type="entry name" value="RecC"/>
</dbReference>
<feature type="domain" description="RecC C-terminal" evidence="10">
    <location>
        <begin position="774"/>
        <end position="993"/>
    </location>
</feature>
<dbReference type="Pfam" id="PF17946">
    <property type="entry name" value="RecC_C"/>
    <property type="match status" value="1"/>
</dbReference>
<dbReference type="Pfam" id="PF04257">
    <property type="entry name" value="Exonuc_V_gamma"/>
    <property type="match status" value="1"/>
</dbReference>
<evidence type="ECO:0000256" key="6">
    <source>
        <dbReference type="ARBA" id="ARBA00022839"/>
    </source>
</evidence>
<dbReference type="GO" id="GO:0006281">
    <property type="term" value="P:DNA repair"/>
    <property type="evidence" value="ECO:0007669"/>
    <property type="project" value="UniProtKB-KW"/>
</dbReference>
<evidence type="ECO:0000256" key="8">
    <source>
        <dbReference type="ARBA" id="ARBA00023125"/>
    </source>
</evidence>
<dbReference type="Gene3D" id="1.10.10.160">
    <property type="match status" value="1"/>
</dbReference>
<dbReference type="GO" id="GO:0003677">
    <property type="term" value="F:DNA binding"/>
    <property type="evidence" value="ECO:0007669"/>
    <property type="project" value="UniProtKB-KW"/>
</dbReference>
<evidence type="ECO:0000256" key="4">
    <source>
        <dbReference type="ARBA" id="ARBA00022801"/>
    </source>
</evidence>
<keyword evidence="4 11" id="KW-0378">Hydrolase</keyword>
<keyword evidence="2" id="KW-0547">Nucleotide-binding</keyword>
<organism evidence="11 12">
    <name type="scientific">Prochlorococcus marinus str. MIT 9314</name>
    <dbReference type="NCBI Taxonomy" id="167548"/>
    <lineage>
        <taxon>Bacteria</taxon>
        <taxon>Bacillati</taxon>
        <taxon>Cyanobacteriota</taxon>
        <taxon>Cyanophyceae</taxon>
        <taxon>Synechococcales</taxon>
        <taxon>Prochlorococcaceae</taxon>
        <taxon>Prochlorococcus</taxon>
    </lineage>
</organism>
<dbReference type="eggNOG" id="COG1330">
    <property type="taxonomic scope" value="Bacteria"/>
</dbReference>
<evidence type="ECO:0000313" key="12">
    <source>
        <dbReference type="Proteomes" id="UP000030533"/>
    </source>
</evidence>
<evidence type="ECO:0000256" key="2">
    <source>
        <dbReference type="ARBA" id="ARBA00022741"/>
    </source>
</evidence>
<evidence type="ECO:0000256" key="9">
    <source>
        <dbReference type="ARBA" id="ARBA00023204"/>
    </source>
</evidence>
<dbReference type="EC" id="3.1.11.5" evidence="11"/>
<dbReference type="AlphaFoldDB" id="A0A0A2ANK6"/>
<dbReference type="InterPro" id="IPR013986">
    <property type="entry name" value="DExx_box_DNA_helicase_dom_sf"/>
</dbReference>
<keyword evidence="3" id="KW-0227">DNA damage</keyword>
<dbReference type="InterPro" id="IPR011335">
    <property type="entry name" value="Restrct_endonuc-II-like"/>
</dbReference>
<keyword evidence="7" id="KW-0067">ATP-binding</keyword>
<dbReference type="InterPro" id="IPR027417">
    <property type="entry name" value="P-loop_NTPase"/>
</dbReference>
<keyword evidence="5" id="KW-0347">Helicase</keyword>
<dbReference type="Gene3D" id="3.40.50.300">
    <property type="entry name" value="P-loop containing nucleotide triphosphate hydrolases"/>
    <property type="match status" value="2"/>
</dbReference>
<dbReference type="RefSeq" id="WP_032515087.1">
    <property type="nucleotide sequence ID" value="NZ_JNAO01000002.1"/>
</dbReference>
<dbReference type="InterPro" id="IPR041500">
    <property type="entry name" value="RecC_C"/>
</dbReference>
<dbReference type="GO" id="GO:0009338">
    <property type="term" value="C:exodeoxyribonuclease V complex"/>
    <property type="evidence" value="ECO:0007669"/>
    <property type="project" value="InterPro"/>
</dbReference>
<evidence type="ECO:0000259" key="10">
    <source>
        <dbReference type="Pfam" id="PF17946"/>
    </source>
</evidence>
<proteinExistence type="predicted"/>
<dbReference type="PANTHER" id="PTHR30591">
    <property type="entry name" value="RECBCD ENZYME SUBUNIT RECC"/>
    <property type="match status" value="1"/>
</dbReference>
<dbReference type="SUPFAM" id="SSF52980">
    <property type="entry name" value="Restriction endonuclease-like"/>
    <property type="match status" value="1"/>
</dbReference>
<evidence type="ECO:0000256" key="5">
    <source>
        <dbReference type="ARBA" id="ARBA00022806"/>
    </source>
</evidence>
<accession>A0A0A2ANK6</accession>
<dbReference type="GO" id="GO:0004386">
    <property type="term" value="F:helicase activity"/>
    <property type="evidence" value="ECO:0007669"/>
    <property type="project" value="UniProtKB-KW"/>
</dbReference>
<dbReference type="Gene3D" id="3.40.50.10930">
    <property type="match status" value="1"/>
</dbReference>
<evidence type="ECO:0000256" key="7">
    <source>
        <dbReference type="ARBA" id="ARBA00022840"/>
    </source>
</evidence>
<evidence type="ECO:0000313" key="11">
    <source>
        <dbReference type="EMBL" id="KGG03448.1"/>
    </source>
</evidence>
<dbReference type="GO" id="GO:0008854">
    <property type="term" value="F:exodeoxyribonuclease V activity"/>
    <property type="evidence" value="ECO:0007669"/>
    <property type="project" value="UniProtKB-EC"/>
</dbReference>
<keyword evidence="6" id="KW-0269">Exonuclease</keyword>
<dbReference type="PANTHER" id="PTHR30591:SF1">
    <property type="entry name" value="RECBCD ENZYME SUBUNIT RECC"/>
    <property type="match status" value="1"/>
</dbReference>
<dbReference type="EMBL" id="JNAO01000002">
    <property type="protein sequence ID" value="KGG03448.1"/>
    <property type="molecule type" value="Genomic_DNA"/>
</dbReference>
<dbReference type="GO" id="GO:0005524">
    <property type="term" value="F:ATP binding"/>
    <property type="evidence" value="ECO:0007669"/>
    <property type="project" value="UniProtKB-KW"/>
</dbReference>